<name>A0ABN9Q1N0_9DINO</name>
<organism evidence="1 2">
    <name type="scientific">Prorocentrum cordatum</name>
    <dbReference type="NCBI Taxonomy" id="2364126"/>
    <lineage>
        <taxon>Eukaryota</taxon>
        <taxon>Sar</taxon>
        <taxon>Alveolata</taxon>
        <taxon>Dinophyceae</taxon>
        <taxon>Prorocentrales</taxon>
        <taxon>Prorocentraceae</taxon>
        <taxon>Prorocentrum</taxon>
    </lineage>
</organism>
<sequence length="79" mass="9613">AGDARRTYREIHESDYTMNQQQVIEWILMRDLSYLFQHHPHHLLAVRQQQQIEDGYNEQTYRDGVVELAVQRNHKHKLE</sequence>
<feature type="non-terminal residue" evidence="1">
    <location>
        <position position="1"/>
    </location>
</feature>
<keyword evidence="2" id="KW-1185">Reference proteome</keyword>
<dbReference type="EMBL" id="CAUYUJ010001904">
    <property type="protein sequence ID" value="CAK0798240.1"/>
    <property type="molecule type" value="Genomic_DNA"/>
</dbReference>
<dbReference type="Proteomes" id="UP001189429">
    <property type="component" value="Unassembled WGS sequence"/>
</dbReference>
<comment type="caution">
    <text evidence="1">The sequence shown here is derived from an EMBL/GenBank/DDBJ whole genome shotgun (WGS) entry which is preliminary data.</text>
</comment>
<evidence type="ECO:0000313" key="1">
    <source>
        <dbReference type="EMBL" id="CAK0798240.1"/>
    </source>
</evidence>
<reference evidence="1" key="1">
    <citation type="submission" date="2023-10" db="EMBL/GenBank/DDBJ databases">
        <authorList>
            <person name="Chen Y."/>
            <person name="Shah S."/>
            <person name="Dougan E. K."/>
            <person name="Thang M."/>
            <person name="Chan C."/>
        </authorList>
    </citation>
    <scope>NUCLEOTIDE SEQUENCE [LARGE SCALE GENOMIC DNA]</scope>
</reference>
<evidence type="ECO:0000313" key="2">
    <source>
        <dbReference type="Proteomes" id="UP001189429"/>
    </source>
</evidence>
<proteinExistence type="predicted"/>
<accession>A0ABN9Q1N0</accession>
<gene>
    <name evidence="1" type="ORF">PCOR1329_LOCUS7055</name>
</gene>
<protein>
    <submittedName>
        <fullName evidence="1">Uncharacterized protein</fullName>
    </submittedName>
</protein>
<feature type="non-terminal residue" evidence="1">
    <location>
        <position position="79"/>
    </location>
</feature>